<dbReference type="EMBL" id="KL198022">
    <property type="protein sequence ID" value="KDQ18210.1"/>
    <property type="molecule type" value="Genomic_DNA"/>
</dbReference>
<dbReference type="Pfam" id="PF20153">
    <property type="entry name" value="DUF6535"/>
    <property type="match status" value="1"/>
</dbReference>
<evidence type="ECO:0000259" key="3">
    <source>
        <dbReference type="Pfam" id="PF20153"/>
    </source>
</evidence>
<feature type="domain" description="DUF6535" evidence="3">
    <location>
        <begin position="76"/>
        <end position="255"/>
    </location>
</feature>
<feature type="region of interest" description="Disordered" evidence="1">
    <location>
        <begin position="1"/>
        <end position="68"/>
    </location>
</feature>
<protein>
    <recommendedName>
        <fullName evidence="3">DUF6535 domain-containing protein</fullName>
    </recommendedName>
</protein>
<sequence>MGVQPIPPGDICDPNPLAQGSSSRPRMARPRSSCSTSPSPSMRQTSLRPQSPYPDLQTPPFAEDSWDPPGPDSEIWNMYLEDATKFDTALIDDWNRIIDVLLLFAALFSAVLSAFVIEAYKGLKPDSADQAVSLLQQLNENLVALRQGTTASDVSPAASMAFSPSSSVVRVNCAWFASLTLSLGVTGVAVLAKQWLNNYDYSNVSGSTRERARLRQYRYTGLQKWKVPEIIALLPLLLLASLALFYWGLIEFLWALNSVVAFVMVVLVGCIGLFFAFTTLSPLLSPRCPYRTSLSYVF</sequence>
<feature type="non-terminal residue" evidence="4">
    <location>
        <position position="298"/>
    </location>
</feature>
<dbReference type="InterPro" id="IPR045338">
    <property type="entry name" value="DUF6535"/>
</dbReference>
<keyword evidence="2" id="KW-1133">Transmembrane helix</keyword>
<gene>
    <name evidence="4" type="ORF">BOTBODRAFT_128301</name>
</gene>
<keyword evidence="5" id="KW-1185">Reference proteome</keyword>
<name>A0A067MU25_BOTB1</name>
<dbReference type="OrthoDB" id="2756178at2759"/>
<evidence type="ECO:0000313" key="5">
    <source>
        <dbReference type="Proteomes" id="UP000027195"/>
    </source>
</evidence>
<dbReference type="Proteomes" id="UP000027195">
    <property type="component" value="Unassembled WGS sequence"/>
</dbReference>
<proteinExistence type="predicted"/>
<keyword evidence="2" id="KW-0472">Membrane</keyword>
<feature type="compositionally biased region" description="Low complexity" evidence="1">
    <location>
        <begin position="21"/>
        <end position="43"/>
    </location>
</feature>
<feature type="transmembrane region" description="Helical" evidence="2">
    <location>
        <begin position="255"/>
        <end position="277"/>
    </location>
</feature>
<feature type="transmembrane region" description="Helical" evidence="2">
    <location>
        <begin position="97"/>
        <end position="117"/>
    </location>
</feature>
<feature type="transmembrane region" description="Helical" evidence="2">
    <location>
        <begin position="230"/>
        <end position="249"/>
    </location>
</feature>
<reference evidence="5" key="1">
    <citation type="journal article" date="2014" name="Proc. Natl. Acad. Sci. U.S.A.">
        <title>Extensive sampling of basidiomycete genomes demonstrates inadequacy of the white-rot/brown-rot paradigm for wood decay fungi.</title>
        <authorList>
            <person name="Riley R."/>
            <person name="Salamov A.A."/>
            <person name="Brown D.W."/>
            <person name="Nagy L.G."/>
            <person name="Floudas D."/>
            <person name="Held B.W."/>
            <person name="Levasseur A."/>
            <person name="Lombard V."/>
            <person name="Morin E."/>
            <person name="Otillar R."/>
            <person name="Lindquist E.A."/>
            <person name="Sun H."/>
            <person name="LaButti K.M."/>
            <person name="Schmutz J."/>
            <person name="Jabbour D."/>
            <person name="Luo H."/>
            <person name="Baker S.E."/>
            <person name="Pisabarro A.G."/>
            <person name="Walton J.D."/>
            <person name="Blanchette R.A."/>
            <person name="Henrissat B."/>
            <person name="Martin F."/>
            <person name="Cullen D."/>
            <person name="Hibbett D.S."/>
            <person name="Grigoriev I.V."/>
        </authorList>
    </citation>
    <scope>NUCLEOTIDE SEQUENCE [LARGE SCALE GENOMIC DNA]</scope>
    <source>
        <strain evidence="5">FD-172 SS1</strain>
    </source>
</reference>
<evidence type="ECO:0000313" key="4">
    <source>
        <dbReference type="EMBL" id="KDQ18210.1"/>
    </source>
</evidence>
<dbReference type="AlphaFoldDB" id="A0A067MU25"/>
<evidence type="ECO:0000256" key="2">
    <source>
        <dbReference type="SAM" id="Phobius"/>
    </source>
</evidence>
<evidence type="ECO:0000256" key="1">
    <source>
        <dbReference type="SAM" id="MobiDB-lite"/>
    </source>
</evidence>
<dbReference type="HOGENOM" id="CLU_018688_1_1_1"/>
<organism evidence="4 5">
    <name type="scientific">Botryobasidium botryosum (strain FD-172 SS1)</name>
    <dbReference type="NCBI Taxonomy" id="930990"/>
    <lineage>
        <taxon>Eukaryota</taxon>
        <taxon>Fungi</taxon>
        <taxon>Dikarya</taxon>
        <taxon>Basidiomycota</taxon>
        <taxon>Agaricomycotina</taxon>
        <taxon>Agaricomycetes</taxon>
        <taxon>Cantharellales</taxon>
        <taxon>Botryobasidiaceae</taxon>
        <taxon>Botryobasidium</taxon>
    </lineage>
</organism>
<dbReference type="InParanoid" id="A0A067MU25"/>
<feature type="transmembrane region" description="Helical" evidence="2">
    <location>
        <begin position="174"/>
        <end position="192"/>
    </location>
</feature>
<accession>A0A067MU25</accession>
<keyword evidence="2" id="KW-0812">Transmembrane</keyword>